<dbReference type="NCBIfam" id="TIGR00063">
    <property type="entry name" value="folE"/>
    <property type="match status" value="2"/>
</dbReference>
<dbReference type="PANTHER" id="PTHR11109">
    <property type="entry name" value="GTP CYCLOHYDROLASE I"/>
    <property type="match status" value="1"/>
</dbReference>
<dbReference type="InterPro" id="IPR018234">
    <property type="entry name" value="GTP_CycHdrlase_I_CS"/>
</dbReference>
<dbReference type="PROSITE" id="PS00859">
    <property type="entry name" value="GTP_CYCLOHYDROL_1_1"/>
    <property type="match status" value="2"/>
</dbReference>
<evidence type="ECO:0000313" key="14">
    <source>
        <dbReference type="Proteomes" id="UP000243686"/>
    </source>
</evidence>
<evidence type="ECO:0000256" key="7">
    <source>
        <dbReference type="ARBA" id="ARBA00022801"/>
    </source>
</evidence>
<dbReference type="GO" id="GO:0005525">
    <property type="term" value="F:GTP binding"/>
    <property type="evidence" value="ECO:0007669"/>
    <property type="project" value="UniProtKB-KW"/>
</dbReference>
<evidence type="ECO:0000256" key="9">
    <source>
        <dbReference type="ARBA" id="ARBA00023134"/>
    </source>
</evidence>
<dbReference type="PROSITE" id="PS00860">
    <property type="entry name" value="GTP_CYCLOHYDROL_1_2"/>
    <property type="match status" value="2"/>
</dbReference>
<evidence type="ECO:0000256" key="8">
    <source>
        <dbReference type="ARBA" id="ARBA00023007"/>
    </source>
</evidence>
<feature type="domain" description="GTP cyclohydrolase I" evidence="12">
    <location>
        <begin position="453"/>
        <end position="619"/>
    </location>
</feature>
<feature type="region of interest" description="Disordered" evidence="11">
    <location>
        <begin position="83"/>
        <end position="103"/>
    </location>
</feature>
<dbReference type="GO" id="GO:0006729">
    <property type="term" value="P:tetrahydrobiopterin biosynthetic process"/>
    <property type="evidence" value="ECO:0007669"/>
    <property type="project" value="UniProtKB-KW"/>
</dbReference>
<feature type="domain" description="GTP cyclohydrolase I" evidence="12">
    <location>
        <begin position="232"/>
        <end position="394"/>
    </location>
</feature>
<sequence>MSKQYEQFHPNAHRDMSDDVDNLFPQTDSDSYTNQQIPQSNGAPTSKSSQPPSLINESPKRSKKGYQSLKQRLHNAHFFIGNRFKKTSEKPSKMDQQSSSKCEKVPENLMDTAQLCDNFQKLSTRQRCASLEKLTVPHERPNLPQIMRTRDDNSSDQMPDYPLNGPSYTADEILSHAFPRTLLQEPHWNRRPSQISLWDTQRDALPGSVRNSTTGLSCTQSQMGECFSELTAAYHLILISLGEDPQRQGLIKTPERAARAMLYFTKGYEERVSDLLNGAIFDEDHNEIVVVKDIEMFSMCEHHLIPFIGKVSIGYLPNRKVIGLSKLARIVEVYSRRLQVQERLTRQIAVALTEAVKPVGVGVIIEATHMCMVMRGVQKVNATTVTSTLLVKLESPQVTDAYQSAAVQQRDTLPAHTDVQHDMWSHDHKSNASGSDCSLSDLKSNDTFLALSKLYKEILRLLGEDPERDGLVRTPERAARAMLYFTKGYTENIDHILNDAIFEEGHNELIVVKDIEMFSMCEHHLVPFTGHVTIGYLPKSKVIGLSKLARIVELFSRRIQIQERLTREIAEAVQKVVDPAGVAVLVRAKHMCMVMRGVQKLNAVTQTQSMLGEFKTNEQL</sequence>
<dbReference type="HAMAP" id="MF_00223">
    <property type="entry name" value="FolE"/>
    <property type="match status" value="2"/>
</dbReference>
<dbReference type="UniPathway" id="UPA00848">
    <property type="reaction ID" value="UER00151"/>
</dbReference>
<dbReference type="GO" id="GO:0005737">
    <property type="term" value="C:cytoplasm"/>
    <property type="evidence" value="ECO:0007669"/>
    <property type="project" value="TreeGrafter"/>
</dbReference>
<dbReference type="InterPro" id="IPR043134">
    <property type="entry name" value="GTP-CH-I_N"/>
</dbReference>
<feature type="compositionally biased region" description="Polar residues" evidence="11">
    <location>
        <begin position="24"/>
        <end position="56"/>
    </location>
</feature>
<dbReference type="Proteomes" id="UP000243686">
    <property type="component" value="Unassembled WGS sequence"/>
</dbReference>
<dbReference type="Gene3D" id="3.30.1130.10">
    <property type="match status" value="2"/>
</dbReference>
<evidence type="ECO:0000256" key="4">
    <source>
        <dbReference type="ARBA" id="ARBA00012715"/>
    </source>
</evidence>
<dbReference type="InterPro" id="IPR020602">
    <property type="entry name" value="GTP_CycHdrlase_I_dom"/>
</dbReference>
<proteinExistence type="inferred from homology"/>
<evidence type="ECO:0000259" key="12">
    <source>
        <dbReference type="Pfam" id="PF01227"/>
    </source>
</evidence>
<evidence type="ECO:0000256" key="10">
    <source>
        <dbReference type="ARBA" id="ARBA00030854"/>
    </source>
</evidence>
<keyword evidence="6" id="KW-0547">Nucleotide-binding</keyword>
<dbReference type="GO" id="GO:0003934">
    <property type="term" value="F:GTP cyclohydrolase I activity"/>
    <property type="evidence" value="ECO:0007669"/>
    <property type="project" value="UniProtKB-EC"/>
</dbReference>
<keyword evidence="7 13" id="KW-0378">Hydrolase</keyword>
<evidence type="ECO:0000256" key="5">
    <source>
        <dbReference type="ARBA" id="ARBA00017272"/>
    </source>
</evidence>
<dbReference type="NCBIfam" id="NF006825">
    <property type="entry name" value="PRK09347.1-2"/>
    <property type="match status" value="2"/>
</dbReference>
<dbReference type="GO" id="GO:0046654">
    <property type="term" value="P:tetrahydrofolate biosynthetic process"/>
    <property type="evidence" value="ECO:0007669"/>
    <property type="project" value="InterPro"/>
</dbReference>
<dbReference type="FunFam" id="3.30.1130.10:FF:000012">
    <property type="entry name" value="GTP cyclohydrolase 1"/>
    <property type="match status" value="2"/>
</dbReference>
<dbReference type="Pfam" id="PF01227">
    <property type="entry name" value="GTP_cyclohydroI"/>
    <property type="match status" value="2"/>
</dbReference>
<dbReference type="AlphaFoldDB" id="A0A1S8WW10"/>
<dbReference type="InterPro" id="IPR001474">
    <property type="entry name" value="GTP_CycHdrlase_I"/>
</dbReference>
<feature type="region of interest" description="Disordered" evidence="11">
    <location>
        <begin position="1"/>
        <end position="66"/>
    </location>
</feature>
<gene>
    <name evidence="13" type="ORF">X801_05538</name>
</gene>
<reference evidence="13 14" key="1">
    <citation type="submission" date="2015-03" db="EMBL/GenBank/DDBJ databases">
        <title>Draft genome of the nematode, Opisthorchis viverrini.</title>
        <authorList>
            <person name="Mitreva M."/>
        </authorList>
    </citation>
    <scope>NUCLEOTIDE SEQUENCE [LARGE SCALE GENOMIC DNA]</scope>
    <source>
        <strain evidence="13">Khon Kaen</strain>
    </source>
</reference>
<organism evidence="13 14">
    <name type="scientific">Opisthorchis viverrini</name>
    <name type="common">Southeast Asian liver fluke</name>
    <dbReference type="NCBI Taxonomy" id="6198"/>
    <lineage>
        <taxon>Eukaryota</taxon>
        <taxon>Metazoa</taxon>
        <taxon>Spiralia</taxon>
        <taxon>Lophotrochozoa</taxon>
        <taxon>Platyhelminthes</taxon>
        <taxon>Trematoda</taxon>
        <taxon>Digenea</taxon>
        <taxon>Opisthorchiida</taxon>
        <taxon>Opisthorchiata</taxon>
        <taxon>Opisthorchiidae</taxon>
        <taxon>Opisthorchis</taxon>
    </lineage>
</organism>
<comment type="catalytic activity">
    <reaction evidence="1">
        <text>GTP + H2O = 7,8-dihydroneopterin 3'-triphosphate + formate + H(+)</text>
        <dbReference type="Rhea" id="RHEA:17473"/>
        <dbReference type="ChEBI" id="CHEBI:15377"/>
        <dbReference type="ChEBI" id="CHEBI:15378"/>
        <dbReference type="ChEBI" id="CHEBI:15740"/>
        <dbReference type="ChEBI" id="CHEBI:37565"/>
        <dbReference type="ChEBI" id="CHEBI:58462"/>
        <dbReference type="EC" id="3.5.4.16"/>
    </reaction>
</comment>
<evidence type="ECO:0000313" key="13">
    <source>
        <dbReference type="EMBL" id="OON18606.1"/>
    </source>
</evidence>
<dbReference type="GO" id="GO:0008270">
    <property type="term" value="F:zinc ion binding"/>
    <property type="evidence" value="ECO:0007669"/>
    <property type="project" value="TreeGrafter"/>
</dbReference>
<comment type="similarity">
    <text evidence="3">Belongs to the GTP cyclohydrolase I family.</text>
</comment>
<evidence type="ECO:0000256" key="3">
    <source>
        <dbReference type="ARBA" id="ARBA00008085"/>
    </source>
</evidence>
<comment type="pathway">
    <text evidence="2">Cofactor biosynthesis; 7,8-dihydroneopterin triphosphate biosynthesis; 7,8-dihydroneopterin triphosphate from GTP: step 1/1.</text>
</comment>
<dbReference type="InterPro" id="IPR043133">
    <property type="entry name" value="GTP-CH-I_C/QueF"/>
</dbReference>
<name>A0A1S8WW10_OPIVI</name>
<dbReference type="PANTHER" id="PTHR11109:SF7">
    <property type="entry name" value="GTP CYCLOHYDROLASE 1"/>
    <property type="match status" value="1"/>
</dbReference>
<dbReference type="EC" id="3.5.4.16" evidence="4"/>
<keyword evidence="14" id="KW-1185">Reference proteome</keyword>
<dbReference type="SUPFAM" id="SSF55620">
    <property type="entry name" value="Tetrahydrobiopterin biosynthesis enzymes-like"/>
    <property type="match status" value="2"/>
</dbReference>
<evidence type="ECO:0000256" key="1">
    <source>
        <dbReference type="ARBA" id="ARBA00001052"/>
    </source>
</evidence>
<dbReference type="CDD" id="cd00642">
    <property type="entry name" value="GTP_cyclohydro1"/>
    <property type="match status" value="2"/>
</dbReference>
<dbReference type="NCBIfam" id="NF006826">
    <property type="entry name" value="PRK09347.1-3"/>
    <property type="match status" value="2"/>
</dbReference>
<keyword evidence="9" id="KW-0342">GTP-binding</keyword>
<dbReference type="FunFam" id="1.10.286.10:FF:000003">
    <property type="entry name" value="GTP cyclohydrolase 1"/>
    <property type="match status" value="1"/>
</dbReference>
<evidence type="ECO:0000256" key="2">
    <source>
        <dbReference type="ARBA" id="ARBA00005080"/>
    </source>
</evidence>
<dbReference type="Gene3D" id="1.10.286.10">
    <property type="match status" value="2"/>
</dbReference>
<keyword evidence="8" id="KW-0783">Tetrahydrobiopterin biosynthesis</keyword>
<accession>A0A1S8WW10</accession>
<feature type="non-terminal residue" evidence="13">
    <location>
        <position position="620"/>
    </location>
</feature>
<protein>
    <recommendedName>
        <fullName evidence="5">GTP cyclohydrolase 1</fullName>
        <ecNumber evidence="4">3.5.4.16</ecNumber>
    </recommendedName>
    <alternativeName>
        <fullName evidence="10">GTP cyclohydrolase I</fullName>
    </alternativeName>
</protein>
<evidence type="ECO:0000256" key="11">
    <source>
        <dbReference type="SAM" id="MobiDB-lite"/>
    </source>
</evidence>
<evidence type="ECO:0000256" key="6">
    <source>
        <dbReference type="ARBA" id="ARBA00022741"/>
    </source>
</evidence>
<dbReference type="EMBL" id="KV894019">
    <property type="protein sequence ID" value="OON18606.1"/>
    <property type="molecule type" value="Genomic_DNA"/>
</dbReference>